<dbReference type="InterPro" id="IPR006311">
    <property type="entry name" value="TAT_signal"/>
</dbReference>
<evidence type="ECO:0000313" key="6">
    <source>
        <dbReference type="Proteomes" id="UP000294576"/>
    </source>
</evidence>
<keyword evidence="3" id="KW-0574">Periplasm</keyword>
<dbReference type="InterPro" id="IPR006059">
    <property type="entry name" value="SBP"/>
</dbReference>
<accession>A0A4R3PXR6</accession>
<dbReference type="Proteomes" id="UP000294576">
    <property type="component" value="Unassembled WGS sequence"/>
</dbReference>
<dbReference type="GO" id="GO:0042597">
    <property type="term" value="C:periplasmic space"/>
    <property type="evidence" value="ECO:0007669"/>
    <property type="project" value="UniProtKB-SubCell"/>
</dbReference>
<dbReference type="EMBL" id="SMBH01000012">
    <property type="protein sequence ID" value="TCU13453.1"/>
    <property type="molecule type" value="Genomic_DNA"/>
</dbReference>
<keyword evidence="4" id="KW-0812">Transmembrane</keyword>
<dbReference type="PANTHER" id="PTHR43649:SF12">
    <property type="entry name" value="DIACETYLCHITOBIOSE BINDING PROTEIN DASA"/>
    <property type="match status" value="1"/>
</dbReference>
<dbReference type="Gene3D" id="3.40.190.10">
    <property type="entry name" value="Periplasmic binding protein-like II"/>
    <property type="match status" value="1"/>
</dbReference>
<feature type="transmembrane region" description="Helical" evidence="4">
    <location>
        <begin position="21"/>
        <end position="38"/>
    </location>
</feature>
<keyword evidence="4" id="KW-1133">Transmembrane helix</keyword>
<evidence type="ECO:0000256" key="1">
    <source>
        <dbReference type="ARBA" id="ARBA00004418"/>
    </source>
</evidence>
<comment type="similarity">
    <text evidence="2">Belongs to the bacterial solute-binding protein 1 family.</text>
</comment>
<evidence type="ECO:0000256" key="3">
    <source>
        <dbReference type="ARBA" id="ARBA00022764"/>
    </source>
</evidence>
<evidence type="ECO:0000256" key="2">
    <source>
        <dbReference type="ARBA" id="ARBA00008520"/>
    </source>
</evidence>
<keyword evidence="4" id="KW-0472">Membrane</keyword>
<evidence type="ECO:0000256" key="4">
    <source>
        <dbReference type="SAM" id="Phobius"/>
    </source>
</evidence>
<dbReference type="PROSITE" id="PS51318">
    <property type="entry name" value="TAT"/>
    <property type="match status" value="1"/>
</dbReference>
<name>A0A4R3PXR6_RHISU</name>
<evidence type="ECO:0000313" key="5">
    <source>
        <dbReference type="EMBL" id="TCU13453.1"/>
    </source>
</evidence>
<dbReference type="AlphaFoldDB" id="A0A4R3PXR6"/>
<gene>
    <name evidence="5" type="ORF">EV132_112151</name>
</gene>
<dbReference type="RefSeq" id="WP_132565834.1">
    <property type="nucleotide sequence ID" value="NZ_SMBH01000012.1"/>
</dbReference>
<reference evidence="5 6" key="1">
    <citation type="submission" date="2019-03" db="EMBL/GenBank/DDBJ databases">
        <title>Genomic Encyclopedia of Type Strains, Phase IV (KMG-V): Genome sequencing to study the core and pangenomes of soil and plant-associated prokaryotes.</title>
        <authorList>
            <person name="Whitman W."/>
        </authorList>
    </citation>
    <scope>NUCLEOTIDE SEQUENCE [LARGE SCALE GENOMIC DNA]</scope>
    <source>
        <strain evidence="5 6">Hc14</strain>
    </source>
</reference>
<dbReference type="InterPro" id="IPR050490">
    <property type="entry name" value="Bact_solute-bd_prot1"/>
</dbReference>
<sequence>MSDTKKPTSAISRRDLLQRSALFASAGLTAGLTGFPYINRMAVRAQDAPLKFWQFYAPGGQVASQVDWFTKMVADWNDSHDQKVELEYVPNAEYINGPKLATSFASGEGPDIFVISPGDFLRYYNGGVLQDLTPHIDDATKEDFPESVIANRMVDGKIYGIPMEVEPMAMYYSVKAFEEAGLNENDVPKTWDELLEIAKKLTTPTRYGVLFETQPGYYQNFTWYPFLWQGGGEFQTKDGKSAFDSPATVQALKFWQDAVKSGAAPRQVLGNGANDTVANLAAGYCAIQNVGIWGISQLAGNAKDFEYGVFRLPTPANGKYVTVGGGWAFVANAQGKNPDAAAQFCAWALASMDKGSVQRVAEWCTKAKSDMPPRNSALAAGGDAFEKGMIGTFAKDIHPGTRAEPRVPPEVYKIISDAIQQTQLGGADPQQTATAASQQLDAFLASYNGARIL</sequence>
<comment type="caution">
    <text evidence="5">The sequence shown here is derived from an EMBL/GenBank/DDBJ whole genome shotgun (WGS) entry which is preliminary data.</text>
</comment>
<comment type="subcellular location">
    <subcellularLocation>
        <location evidence="1">Periplasm</location>
    </subcellularLocation>
</comment>
<dbReference type="PANTHER" id="PTHR43649">
    <property type="entry name" value="ARABINOSE-BINDING PROTEIN-RELATED"/>
    <property type="match status" value="1"/>
</dbReference>
<dbReference type="SUPFAM" id="SSF53850">
    <property type="entry name" value="Periplasmic binding protein-like II"/>
    <property type="match status" value="1"/>
</dbReference>
<proteinExistence type="inferred from homology"/>
<protein>
    <submittedName>
        <fullName evidence="5">Carbohydrate ABC transporter substrate-binding protein (CUT1 family)</fullName>
    </submittedName>
</protein>
<dbReference type="Pfam" id="PF01547">
    <property type="entry name" value="SBP_bac_1"/>
    <property type="match status" value="1"/>
</dbReference>
<dbReference type="CDD" id="cd13585">
    <property type="entry name" value="PBP2_TMBP_like"/>
    <property type="match status" value="1"/>
</dbReference>
<organism evidence="5 6">
    <name type="scientific">Rhizobium sullae</name>
    <name type="common">Rhizobium hedysari</name>
    <dbReference type="NCBI Taxonomy" id="50338"/>
    <lineage>
        <taxon>Bacteria</taxon>
        <taxon>Pseudomonadati</taxon>
        <taxon>Pseudomonadota</taxon>
        <taxon>Alphaproteobacteria</taxon>
        <taxon>Hyphomicrobiales</taxon>
        <taxon>Rhizobiaceae</taxon>
        <taxon>Rhizobium/Agrobacterium group</taxon>
        <taxon>Rhizobium</taxon>
    </lineage>
</organism>